<protein>
    <submittedName>
        <fullName evidence="4">Helix-turn-helix domain-containing protein</fullName>
    </submittedName>
    <submittedName>
        <fullName evidence="5">Predicted DNA binding protein, contains HTH domain</fullName>
    </submittedName>
</protein>
<dbReference type="Pfam" id="PF04967">
    <property type="entry name" value="HTH_10"/>
    <property type="match status" value="1"/>
</dbReference>
<evidence type="ECO:0000313" key="6">
    <source>
        <dbReference type="Proteomes" id="UP000199289"/>
    </source>
</evidence>
<organism evidence="5 6">
    <name type="scientific">Halopelagius longus</name>
    <dbReference type="NCBI Taxonomy" id="1236180"/>
    <lineage>
        <taxon>Archaea</taxon>
        <taxon>Methanobacteriati</taxon>
        <taxon>Methanobacteriota</taxon>
        <taxon>Stenosarchaea group</taxon>
        <taxon>Halobacteria</taxon>
        <taxon>Halobacteriales</taxon>
        <taxon>Haloferacaceae</taxon>
    </lineage>
</organism>
<accession>A0A1H1BAL9</accession>
<dbReference type="Proteomes" id="UP000255421">
    <property type="component" value="Unassembled WGS sequence"/>
</dbReference>
<proteinExistence type="predicted"/>
<feature type="domain" description="HTH bat-type" evidence="3">
    <location>
        <begin position="152"/>
        <end position="204"/>
    </location>
</feature>
<keyword evidence="7" id="KW-1185">Reference proteome</keyword>
<dbReference type="Proteomes" id="UP000199289">
    <property type="component" value="Unassembled WGS sequence"/>
</dbReference>
<dbReference type="RefSeq" id="WP_092535844.1">
    <property type="nucleotide sequence ID" value="NZ_FNKQ01000002.1"/>
</dbReference>
<dbReference type="EMBL" id="QQST01000001">
    <property type="protein sequence ID" value="RDI70708.1"/>
    <property type="molecule type" value="Genomic_DNA"/>
</dbReference>
<gene>
    <name evidence="4" type="ORF">DWB78_02625</name>
    <name evidence="5" type="ORF">SAMN05216278_1711</name>
</gene>
<evidence type="ECO:0000256" key="1">
    <source>
        <dbReference type="ARBA" id="ARBA00023015"/>
    </source>
</evidence>
<evidence type="ECO:0000313" key="5">
    <source>
        <dbReference type="EMBL" id="SDQ48913.1"/>
    </source>
</evidence>
<reference evidence="6" key="2">
    <citation type="submission" date="2016-10" db="EMBL/GenBank/DDBJ databases">
        <authorList>
            <person name="Varghese N."/>
            <person name="Submissions S."/>
        </authorList>
    </citation>
    <scope>NUCLEOTIDE SEQUENCE [LARGE SCALE GENOMIC DNA]</scope>
    <source>
        <strain evidence="6">CGMCC 1.12397</strain>
    </source>
</reference>
<dbReference type="OrthoDB" id="51502at2157"/>
<dbReference type="PANTHER" id="PTHR34236">
    <property type="entry name" value="DIMETHYL SULFOXIDE REDUCTASE TRANSCRIPTIONAL ACTIVATOR"/>
    <property type="match status" value="1"/>
</dbReference>
<dbReference type="InterPro" id="IPR007050">
    <property type="entry name" value="HTH_bacterioopsin"/>
</dbReference>
<evidence type="ECO:0000256" key="2">
    <source>
        <dbReference type="ARBA" id="ARBA00023163"/>
    </source>
</evidence>
<evidence type="ECO:0000313" key="4">
    <source>
        <dbReference type="EMBL" id="RDI70708.1"/>
    </source>
</evidence>
<evidence type="ECO:0000259" key="3">
    <source>
        <dbReference type="Pfam" id="PF04967"/>
    </source>
</evidence>
<reference evidence="4 7" key="3">
    <citation type="submission" date="2018-07" db="EMBL/GenBank/DDBJ databases">
        <title>Genome sequence of extremly halophilic archaeon Halopelagius longus strain BC12-B1.</title>
        <authorList>
            <person name="Zhang X."/>
        </authorList>
    </citation>
    <scope>NUCLEOTIDE SEQUENCE [LARGE SCALE GENOMIC DNA]</scope>
    <source>
        <strain evidence="4 7">BC12-B1</strain>
    </source>
</reference>
<name>A0A1H1BAL9_9EURY</name>
<reference evidence="5" key="1">
    <citation type="submission" date="2016-10" db="EMBL/GenBank/DDBJ databases">
        <authorList>
            <person name="de Groot N.N."/>
        </authorList>
    </citation>
    <scope>NUCLEOTIDE SEQUENCE [LARGE SCALE GENOMIC DNA]</scope>
    <source>
        <strain evidence="5">CGMCC 1.12397</strain>
    </source>
</reference>
<dbReference type="AlphaFoldDB" id="A0A1H1BAL9"/>
<sequence>MPHLKLELNGEEIGGWLAELSTEFPGDEFRLLATQLRDQGALVTLEVRTADGGDVVRRFETAPEVIELETLHTDSEVVLLQFLTGSSKAYDPLYDSGCISIYPTILRNGRFSVHVVAGHDSLSAYLEELAAAEIPYRVSSLTHSHEAAAAVLTARQREFVETAIERGFYDDPRTCTLTELAETLGIHKSAASRLRQRAESRLITHSLDDAVR</sequence>
<dbReference type="EMBL" id="FNKQ01000002">
    <property type="protein sequence ID" value="SDQ48913.1"/>
    <property type="molecule type" value="Genomic_DNA"/>
</dbReference>
<keyword evidence="1" id="KW-0805">Transcription regulation</keyword>
<evidence type="ECO:0000313" key="7">
    <source>
        <dbReference type="Proteomes" id="UP000255421"/>
    </source>
</evidence>
<keyword evidence="2" id="KW-0804">Transcription</keyword>
<dbReference type="PANTHER" id="PTHR34236:SF1">
    <property type="entry name" value="DIMETHYL SULFOXIDE REDUCTASE TRANSCRIPTIONAL ACTIVATOR"/>
    <property type="match status" value="1"/>
</dbReference>